<dbReference type="Proteomes" id="UP000223777">
    <property type="component" value="Unassembled WGS sequence"/>
</dbReference>
<evidence type="ECO:0000313" key="2">
    <source>
        <dbReference type="Proteomes" id="UP000223777"/>
    </source>
</evidence>
<gene>
    <name evidence="1" type="ORF">CN984_12155</name>
</gene>
<organism evidence="1 2">
    <name type="scientific">Bacillus cereus</name>
    <dbReference type="NCBI Taxonomy" id="1396"/>
    <lineage>
        <taxon>Bacteria</taxon>
        <taxon>Bacillati</taxon>
        <taxon>Bacillota</taxon>
        <taxon>Bacilli</taxon>
        <taxon>Bacillales</taxon>
        <taxon>Bacillaceae</taxon>
        <taxon>Bacillus</taxon>
        <taxon>Bacillus cereus group</taxon>
    </lineage>
</organism>
<protein>
    <submittedName>
        <fullName evidence="1">Uncharacterized protein</fullName>
    </submittedName>
</protein>
<sequence>MIKVKKHACTIDMHLGKNGTFLAGNQYWSKLTKDGTGILMLSEEKQWVKVASFKMTTGIQPIIYFTFVDTLFVNNKRELNELIETQEQEDFKYEWMEALGL</sequence>
<dbReference type="EMBL" id="NUIL01000015">
    <property type="protein sequence ID" value="PGO29192.1"/>
    <property type="molecule type" value="Genomic_DNA"/>
</dbReference>
<dbReference type="AlphaFoldDB" id="A0A2A7FNI9"/>
<proteinExistence type="predicted"/>
<evidence type="ECO:0000313" key="1">
    <source>
        <dbReference type="EMBL" id="PGO29192.1"/>
    </source>
</evidence>
<name>A0A2A7FNI9_BACCE</name>
<comment type="caution">
    <text evidence="1">The sequence shown here is derived from an EMBL/GenBank/DDBJ whole genome shotgun (WGS) entry which is preliminary data.</text>
</comment>
<accession>A0A2A7FNI9</accession>
<dbReference type="RefSeq" id="WP_097883348.1">
    <property type="nucleotide sequence ID" value="NZ_NUIL01000015.1"/>
</dbReference>
<reference evidence="1 2" key="1">
    <citation type="submission" date="2017-09" db="EMBL/GenBank/DDBJ databases">
        <title>Large-scale bioinformatics analysis of Bacillus genomes uncovers conserved roles of natural products in bacterial physiology.</title>
        <authorList>
            <consortium name="Agbiome Team Llc"/>
            <person name="Bleich R.M."/>
            <person name="Grubbs K.J."/>
            <person name="Santa Maria K.C."/>
            <person name="Allen S.E."/>
            <person name="Farag S."/>
            <person name="Shank E.A."/>
            <person name="Bowers A."/>
        </authorList>
    </citation>
    <scope>NUCLEOTIDE SEQUENCE [LARGE SCALE GENOMIC DNA]</scope>
    <source>
        <strain evidence="1 2">AFS050027</strain>
    </source>
</reference>